<organism evidence="1 2">
    <name type="scientific">Linum trigynum</name>
    <dbReference type="NCBI Taxonomy" id="586398"/>
    <lineage>
        <taxon>Eukaryota</taxon>
        <taxon>Viridiplantae</taxon>
        <taxon>Streptophyta</taxon>
        <taxon>Embryophyta</taxon>
        <taxon>Tracheophyta</taxon>
        <taxon>Spermatophyta</taxon>
        <taxon>Magnoliopsida</taxon>
        <taxon>eudicotyledons</taxon>
        <taxon>Gunneridae</taxon>
        <taxon>Pentapetalae</taxon>
        <taxon>rosids</taxon>
        <taxon>fabids</taxon>
        <taxon>Malpighiales</taxon>
        <taxon>Linaceae</taxon>
        <taxon>Linum</taxon>
    </lineage>
</organism>
<proteinExistence type="predicted"/>
<protein>
    <submittedName>
        <fullName evidence="1">Uncharacterized protein</fullName>
    </submittedName>
</protein>
<dbReference type="AlphaFoldDB" id="A0AAV2F2I5"/>
<sequence length="69" mass="8172">MSKSKGRWAKQNREHFTDLKGVLAGKRMDMGLGIFKYHFISRFPYSPQESHYRENMGLRLLRKNKLTSP</sequence>
<dbReference type="EMBL" id="OZ034819">
    <property type="protein sequence ID" value="CAL1392132.1"/>
    <property type="molecule type" value="Genomic_DNA"/>
</dbReference>
<evidence type="ECO:0000313" key="2">
    <source>
        <dbReference type="Proteomes" id="UP001497516"/>
    </source>
</evidence>
<gene>
    <name evidence="1" type="ORF">LTRI10_LOCUS32801</name>
</gene>
<dbReference type="Proteomes" id="UP001497516">
    <property type="component" value="Chromosome 6"/>
</dbReference>
<name>A0AAV2F2I5_9ROSI</name>
<accession>A0AAV2F2I5</accession>
<keyword evidence="2" id="KW-1185">Reference proteome</keyword>
<reference evidence="1 2" key="1">
    <citation type="submission" date="2024-04" db="EMBL/GenBank/DDBJ databases">
        <authorList>
            <person name="Fracassetti M."/>
        </authorList>
    </citation>
    <scope>NUCLEOTIDE SEQUENCE [LARGE SCALE GENOMIC DNA]</scope>
</reference>
<evidence type="ECO:0000313" key="1">
    <source>
        <dbReference type="EMBL" id="CAL1392132.1"/>
    </source>
</evidence>